<dbReference type="AlphaFoldDB" id="X0X7D1"/>
<sequence>MDPKDRDHHFAAQAPQLEFNGEWCVDFLGRYERLN</sequence>
<accession>X0X7D1</accession>
<reference evidence="1" key="1">
    <citation type="journal article" date="2014" name="Front. Microbiol.">
        <title>High frequency of phylogenetically diverse reductive dehalogenase-homologous genes in deep subseafloor sedimentary metagenomes.</title>
        <authorList>
            <person name="Kawai M."/>
            <person name="Futagami T."/>
            <person name="Toyoda A."/>
            <person name="Takaki Y."/>
            <person name="Nishi S."/>
            <person name="Hori S."/>
            <person name="Arai W."/>
            <person name="Tsubouchi T."/>
            <person name="Morono Y."/>
            <person name="Uchiyama I."/>
            <person name="Ito T."/>
            <person name="Fujiyama A."/>
            <person name="Inagaki F."/>
            <person name="Takami H."/>
        </authorList>
    </citation>
    <scope>NUCLEOTIDE SEQUENCE</scope>
    <source>
        <strain evidence="1">Expedition CK06-06</strain>
    </source>
</reference>
<name>X0X7D1_9ZZZZ</name>
<dbReference type="EMBL" id="BARS01046750">
    <property type="protein sequence ID" value="GAG32538.1"/>
    <property type="molecule type" value="Genomic_DNA"/>
</dbReference>
<gene>
    <name evidence="1" type="ORF">S01H1_70315</name>
</gene>
<protein>
    <submittedName>
        <fullName evidence="1">Uncharacterized protein</fullName>
    </submittedName>
</protein>
<comment type="caution">
    <text evidence="1">The sequence shown here is derived from an EMBL/GenBank/DDBJ whole genome shotgun (WGS) entry which is preliminary data.</text>
</comment>
<evidence type="ECO:0000313" key="1">
    <source>
        <dbReference type="EMBL" id="GAG32538.1"/>
    </source>
</evidence>
<feature type="non-terminal residue" evidence="1">
    <location>
        <position position="35"/>
    </location>
</feature>
<organism evidence="1">
    <name type="scientific">marine sediment metagenome</name>
    <dbReference type="NCBI Taxonomy" id="412755"/>
    <lineage>
        <taxon>unclassified sequences</taxon>
        <taxon>metagenomes</taxon>
        <taxon>ecological metagenomes</taxon>
    </lineage>
</organism>
<proteinExistence type="predicted"/>